<accession>E8V378</accession>
<keyword evidence="2" id="KW-1185">Reference proteome</keyword>
<dbReference type="HOGENOM" id="CLU_3174193_0_0_0"/>
<proteinExistence type="predicted"/>
<dbReference type="Proteomes" id="UP000006844">
    <property type="component" value="Chromosome"/>
</dbReference>
<dbReference type="AlphaFoldDB" id="E8V378"/>
<dbReference type="EMBL" id="CP002467">
    <property type="protein sequence ID" value="ADV82435.1"/>
    <property type="molecule type" value="Genomic_DNA"/>
</dbReference>
<evidence type="ECO:0000313" key="2">
    <source>
        <dbReference type="Proteomes" id="UP000006844"/>
    </source>
</evidence>
<evidence type="ECO:0000313" key="1">
    <source>
        <dbReference type="EMBL" id="ADV82435.1"/>
    </source>
</evidence>
<gene>
    <name evidence="1" type="ordered locus">AciPR4_1621</name>
</gene>
<protein>
    <submittedName>
        <fullName evidence="1">Uncharacterized protein</fullName>
    </submittedName>
</protein>
<organism evidence="1 2">
    <name type="scientific">Terriglobus saanensis (strain ATCC BAA-1853 / DSM 23119 / SP1PR4)</name>
    <dbReference type="NCBI Taxonomy" id="401053"/>
    <lineage>
        <taxon>Bacteria</taxon>
        <taxon>Pseudomonadati</taxon>
        <taxon>Acidobacteriota</taxon>
        <taxon>Terriglobia</taxon>
        <taxon>Terriglobales</taxon>
        <taxon>Acidobacteriaceae</taxon>
        <taxon>Terriglobus</taxon>
    </lineage>
</organism>
<dbReference type="KEGG" id="tsa:AciPR4_1621"/>
<reference evidence="1 2" key="1">
    <citation type="journal article" date="2012" name="Stand. Genomic Sci.">
        <title>Complete genome sequence of Terriglobus saanensis type strain SP1PR4(T), an Acidobacteria from tundra soil.</title>
        <authorList>
            <person name="Rawat S.R."/>
            <person name="Mannisto M.K."/>
            <person name="Starovoytov V."/>
            <person name="Goodwin L."/>
            <person name="Nolan M."/>
            <person name="Hauser L."/>
            <person name="Land M."/>
            <person name="Davenport K.W."/>
            <person name="Woyke T."/>
            <person name="Haggblom M.M."/>
        </authorList>
    </citation>
    <scope>NUCLEOTIDE SEQUENCE</scope>
    <source>
        <strain evidence="2">ATCC BAA-1853 / DSM 23119 / SP1PR4</strain>
    </source>
</reference>
<sequence length="47" mass="5115">MSLTDLCHEYGISPPTASDLSLNGLVDNIKVRRSASFGFEESMRTAP</sequence>
<name>E8V378_TERSS</name>